<dbReference type="SUPFAM" id="SSF48403">
    <property type="entry name" value="Ankyrin repeat"/>
    <property type="match status" value="2"/>
</dbReference>
<reference evidence="9" key="1">
    <citation type="submission" date="2019-08" db="EMBL/GenBank/DDBJ databases">
        <title>The improved chromosome-level genome for the pearl oyster Pinctada fucata martensii using PacBio sequencing and Hi-C.</title>
        <authorList>
            <person name="Zheng Z."/>
        </authorList>
    </citation>
    <scope>NUCLEOTIDE SEQUENCE</scope>
    <source>
        <strain evidence="9">ZZ-2019</strain>
        <tissue evidence="9">Adductor muscle</tissue>
    </source>
</reference>
<dbReference type="CDD" id="cd00780">
    <property type="entry name" value="NTF2"/>
    <property type="match status" value="1"/>
</dbReference>
<accession>A0AA88YIK1</accession>
<evidence type="ECO:0000256" key="7">
    <source>
        <dbReference type="PROSITE-ProRule" id="PRU00023"/>
    </source>
</evidence>
<evidence type="ECO:0000313" key="9">
    <source>
        <dbReference type="EMBL" id="KAK3100093.1"/>
    </source>
</evidence>
<feature type="repeat" description="ANK" evidence="7">
    <location>
        <begin position="190"/>
        <end position="224"/>
    </location>
</feature>
<keyword evidence="5 7" id="KW-0040">ANK repeat</keyword>
<dbReference type="InterPro" id="IPR002075">
    <property type="entry name" value="NTF2_dom"/>
</dbReference>
<evidence type="ECO:0000256" key="3">
    <source>
        <dbReference type="ARBA" id="ARBA00022737"/>
    </source>
</evidence>
<comment type="subcellular location">
    <subcellularLocation>
        <location evidence="1">Nucleus</location>
    </subcellularLocation>
</comment>
<dbReference type="PANTHER" id="PTHR24198">
    <property type="entry name" value="ANKYRIN REPEAT AND PROTEIN KINASE DOMAIN-CONTAINING PROTEIN"/>
    <property type="match status" value="1"/>
</dbReference>
<feature type="repeat" description="ANK" evidence="7">
    <location>
        <begin position="157"/>
        <end position="189"/>
    </location>
</feature>
<dbReference type="InterPro" id="IPR032710">
    <property type="entry name" value="NTF2-like_dom_sf"/>
</dbReference>
<dbReference type="PROSITE" id="PS50088">
    <property type="entry name" value="ANK_REPEAT"/>
    <property type="match status" value="5"/>
</dbReference>
<evidence type="ECO:0000256" key="6">
    <source>
        <dbReference type="ARBA" id="ARBA00023242"/>
    </source>
</evidence>
<dbReference type="Pfam" id="PF02136">
    <property type="entry name" value="NTF2"/>
    <property type="match status" value="1"/>
</dbReference>
<dbReference type="InterPro" id="IPR002110">
    <property type="entry name" value="Ankyrin_rpt"/>
</dbReference>
<dbReference type="EMBL" id="VSWD01000006">
    <property type="protein sequence ID" value="KAK3100093.1"/>
    <property type="molecule type" value="Genomic_DNA"/>
</dbReference>
<evidence type="ECO:0000313" key="10">
    <source>
        <dbReference type="Proteomes" id="UP001186944"/>
    </source>
</evidence>
<dbReference type="AlphaFoldDB" id="A0AA88YIK1"/>
<dbReference type="PRINTS" id="PR01415">
    <property type="entry name" value="ANKYRIN"/>
</dbReference>
<feature type="repeat" description="ANK" evidence="7">
    <location>
        <begin position="258"/>
        <end position="290"/>
    </location>
</feature>
<dbReference type="Gene3D" id="3.10.450.50">
    <property type="match status" value="1"/>
</dbReference>
<evidence type="ECO:0000256" key="2">
    <source>
        <dbReference type="ARBA" id="ARBA00022448"/>
    </source>
</evidence>
<sequence length="546" mass="61302">MESVDDGIVKSLYTAAVDRDLDNMESIVRKSNVDVNYIFTEPYVQSIHQGGTILHIVAEKGKLDVVQGVVALGADVCFQNKSGDTPIHIACKHGNKKAVQCFLSNNHLCKDMQNNQGMTPIMRAMFRYETAFKSRYLTIIQWLIHYDCDVNLASSDSKVTPLHMAAKIWDPQLTSLLLKAGGDVNALDKTNMNPLLNALSSKRLNPEIVKLLVNNGANLNFKNPNGKAPLHIATSKSDDLCVQYMLEAGAEPDIQTYTGSTPLWIAVIENNLKIACLLIKYGADVNYIPIGSREYMLSLAVQNEYIEMTEVLLEKCNLQTIMENTEADNILSKAIRTGNLKIIKMLLYRNFPLEEFDKIFTGVSVLAFGIKFLDILKLLIVFGLKIDVSEHIMALWEIPEEFLATDGTDAVMEPLRQYVYCVPSLKNLCCLELHVRSIFGIQIGHKQLKKLYMDTASIVWNGNAVSGMDAVLKFFESIPTSEHKMESLDCQPITDSVSGGQFTIVVKVYGTVKYLKRKPKTFHQNFMLTSQNNVWKIVSDSFRYQE</sequence>
<dbReference type="SMART" id="SM00248">
    <property type="entry name" value="ANK"/>
    <property type="match status" value="9"/>
</dbReference>
<evidence type="ECO:0000256" key="1">
    <source>
        <dbReference type="ARBA" id="ARBA00004123"/>
    </source>
</evidence>
<keyword evidence="6" id="KW-0539">Nucleus</keyword>
<dbReference type="PROSITE" id="PS50297">
    <property type="entry name" value="ANK_REP_REGION"/>
    <property type="match status" value="4"/>
</dbReference>
<evidence type="ECO:0000256" key="4">
    <source>
        <dbReference type="ARBA" id="ARBA00022927"/>
    </source>
</evidence>
<dbReference type="GO" id="GO:0015031">
    <property type="term" value="P:protein transport"/>
    <property type="evidence" value="ECO:0007669"/>
    <property type="project" value="UniProtKB-KW"/>
</dbReference>
<dbReference type="InterPro" id="IPR036770">
    <property type="entry name" value="Ankyrin_rpt-contain_sf"/>
</dbReference>
<dbReference type="Proteomes" id="UP001186944">
    <property type="component" value="Unassembled WGS sequence"/>
</dbReference>
<protein>
    <recommendedName>
        <fullName evidence="8">NTF2 domain-containing protein</fullName>
    </recommendedName>
</protein>
<dbReference type="SUPFAM" id="SSF54427">
    <property type="entry name" value="NTF2-like"/>
    <property type="match status" value="1"/>
</dbReference>
<dbReference type="PROSITE" id="PS50177">
    <property type="entry name" value="NTF2_DOMAIN"/>
    <property type="match status" value="1"/>
</dbReference>
<dbReference type="Pfam" id="PF12796">
    <property type="entry name" value="Ank_2"/>
    <property type="match status" value="2"/>
</dbReference>
<name>A0AA88YIK1_PINIB</name>
<feature type="repeat" description="ANK" evidence="7">
    <location>
        <begin position="49"/>
        <end position="81"/>
    </location>
</feature>
<evidence type="ECO:0000256" key="5">
    <source>
        <dbReference type="ARBA" id="ARBA00023043"/>
    </source>
</evidence>
<dbReference type="GO" id="GO:0005634">
    <property type="term" value="C:nucleus"/>
    <property type="evidence" value="ECO:0007669"/>
    <property type="project" value="UniProtKB-SubCell"/>
</dbReference>
<dbReference type="Pfam" id="PF00023">
    <property type="entry name" value="Ank"/>
    <property type="match status" value="1"/>
</dbReference>
<dbReference type="Gene3D" id="1.25.40.20">
    <property type="entry name" value="Ankyrin repeat-containing domain"/>
    <property type="match status" value="2"/>
</dbReference>
<gene>
    <name evidence="9" type="ORF">FSP39_014616</name>
</gene>
<proteinExistence type="predicted"/>
<keyword evidence="10" id="KW-1185">Reference proteome</keyword>
<keyword evidence="2" id="KW-0813">Transport</keyword>
<keyword evidence="3" id="KW-0677">Repeat</keyword>
<dbReference type="FunFam" id="3.10.450.50:FF:000006">
    <property type="entry name" value="NTF2-related export protein 2 isoform 1"/>
    <property type="match status" value="1"/>
</dbReference>
<keyword evidence="4" id="KW-0653">Protein transport</keyword>
<organism evidence="9 10">
    <name type="scientific">Pinctada imbricata</name>
    <name type="common">Atlantic pearl-oyster</name>
    <name type="synonym">Pinctada martensii</name>
    <dbReference type="NCBI Taxonomy" id="66713"/>
    <lineage>
        <taxon>Eukaryota</taxon>
        <taxon>Metazoa</taxon>
        <taxon>Spiralia</taxon>
        <taxon>Lophotrochozoa</taxon>
        <taxon>Mollusca</taxon>
        <taxon>Bivalvia</taxon>
        <taxon>Autobranchia</taxon>
        <taxon>Pteriomorphia</taxon>
        <taxon>Pterioida</taxon>
        <taxon>Pterioidea</taxon>
        <taxon>Pteriidae</taxon>
        <taxon>Pinctada</taxon>
    </lineage>
</organism>
<dbReference type="PANTHER" id="PTHR24198:SF165">
    <property type="entry name" value="ANKYRIN REPEAT-CONTAINING PROTEIN-RELATED"/>
    <property type="match status" value="1"/>
</dbReference>
<feature type="repeat" description="ANK" evidence="7">
    <location>
        <begin position="225"/>
        <end position="257"/>
    </location>
</feature>
<evidence type="ECO:0000259" key="8">
    <source>
        <dbReference type="PROSITE" id="PS50177"/>
    </source>
</evidence>
<feature type="domain" description="NTF2" evidence="8">
    <location>
        <begin position="446"/>
        <end position="544"/>
    </location>
</feature>
<dbReference type="InterPro" id="IPR018222">
    <property type="entry name" value="Nuclear_transport_factor_2_euk"/>
</dbReference>
<comment type="caution">
    <text evidence="9">The sequence shown here is derived from an EMBL/GenBank/DDBJ whole genome shotgun (WGS) entry which is preliminary data.</text>
</comment>